<dbReference type="AlphaFoldDB" id="A0A0N0BFD4"/>
<gene>
    <name evidence="2" type="ORF">WN51_14680</name>
</gene>
<sequence>MTFLSYKNLATVFGGRNSRKDLTRYNTSQKKEERKKERKKERRGNTEDRKPSQSRQEDKKKDKARIEGEVTLQKTVFHFFHFLYEFPNYSYTICKVLIMRCDCMFQYADICHWFNKYAKLRNLNVTSNSRNISNFFGELERKLENHLATVKTIDMHLKHLDEYFRQKARTSERLVLAISDAVGYSTNSPARL</sequence>
<name>A0A0N0BFD4_9HYME</name>
<dbReference type="Proteomes" id="UP000053105">
    <property type="component" value="Unassembled WGS sequence"/>
</dbReference>
<evidence type="ECO:0000313" key="3">
    <source>
        <dbReference type="Proteomes" id="UP000053105"/>
    </source>
</evidence>
<dbReference type="EMBL" id="KQ435803">
    <property type="protein sequence ID" value="KOX73192.1"/>
    <property type="molecule type" value="Genomic_DNA"/>
</dbReference>
<feature type="region of interest" description="Disordered" evidence="1">
    <location>
        <begin position="20"/>
        <end position="64"/>
    </location>
</feature>
<accession>A0A0N0BFD4</accession>
<feature type="compositionally biased region" description="Basic and acidic residues" evidence="1">
    <location>
        <begin position="43"/>
        <end position="64"/>
    </location>
</feature>
<evidence type="ECO:0000256" key="1">
    <source>
        <dbReference type="SAM" id="MobiDB-lite"/>
    </source>
</evidence>
<organism evidence="2 3">
    <name type="scientific">Melipona quadrifasciata</name>
    <dbReference type="NCBI Taxonomy" id="166423"/>
    <lineage>
        <taxon>Eukaryota</taxon>
        <taxon>Metazoa</taxon>
        <taxon>Ecdysozoa</taxon>
        <taxon>Arthropoda</taxon>
        <taxon>Hexapoda</taxon>
        <taxon>Insecta</taxon>
        <taxon>Pterygota</taxon>
        <taxon>Neoptera</taxon>
        <taxon>Endopterygota</taxon>
        <taxon>Hymenoptera</taxon>
        <taxon>Apocrita</taxon>
        <taxon>Aculeata</taxon>
        <taxon>Apoidea</taxon>
        <taxon>Anthophila</taxon>
        <taxon>Apidae</taxon>
        <taxon>Melipona</taxon>
    </lineage>
</organism>
<proteinExistence type="predicted"/>
<evidence type="ECO:0000313" key="2">
    <source>
        <dbReference type="EMBL" id="KOX73192.1"/>
    </source>
</evidence>
<protein>
    <submittedName>
        <fullName evidence="2">Uncharacterized protein</fullName>
    </submittedName>
</protein>
<reference evidence="2 3" key="1">
    <citation type="submission" date="2015-07" db="EMBL/GenBank/DDBJ databases">
        <title>The genome of Melipona quadrifasciata.</title>
        <authorList>
            <person name="Pan H."/>
            <person name="Kapheim K."/>
        </authorList>
    </citation>
    <scope>NUCLEOTIDE SEQUENCE [LARGE SCALE GENOMIC DNA]</scope>
    <source>
        <strain evidence="2">0111107301</strain>
        <tissue evidence="2">Whole body</tissue>
    </source>
</reference>
<feature type="compositionally biased region" description="Basic and acidic residues" evidence="1">
    <location>
        <begin position="20"/>
        <end position="35"/>
    </location>
</feature>
<keyword evidence="3" id="KW-1185">Reference proteome</keyword>